<dbReference type="FunFam" id="3.30.470.110:FF:000001">
    <property type="entry name" value="ATP-citrate synthase"/>
    <property type="match status" value="1"/>
</dbReference>
<evidence type="ECO:0000256" key="14">
    <source>
        <dbReference type="ARBA" id="ARBA00023098"/>
    </source>
</evidence>
<evidence type="ECO:0000256" key="6">
    <source>
        <dbReference type="ARBA" id="ARBA00022490"/>
    </source>
</evidence>
<comment type="catalytic activity">
    <reaction evidence="15">
        <text>oxaloacetate + acetyl-CoA + ADP + phosphate = citrate + ATP + CoA</text>
        <dbReference type="Rhea" id="RHEA:21160"/>
        <dbReference type="ChEBI" id="CHEBI:16452"/>
        <dbReference type="ChEBI" id="CHEBI:16947"/>
        <dbReference type="ChEBI" id="CHEBI:30616"/>
        <dbReference type="ChEBI" id="CHEBI:43474"/>
        <dbReference type="ChEBI" id="CHEBI:57287"/>
        <dbReference type="ChEBI" id="CHEBI:57288"/>
        <dbReference type="ChEBI" id="CHEBI:456216"/>
        <dbReference type="EC" id="2.3.3.8"/>
    </reaction>
    <physiologicalReaction direction="right-to-left" evidence="15">
        <dbReference type="Rhea" id="RHEA:21162"/>
    </physiologicalReaction>
</comment>
<dbReference type="GO" id="GO:0003878">
    <property type="term" value="F:ATP citrate synthase activity"/>
    <property type="evidence" value="ECO:0007669"/>
    <property type="project" value="UniProtKB-EC"/>
</dbReference>
<dbReference type="Pfam" id="PF00549">
    <property type="entry name" value="Ligase_CoA"/>
    <property type="match status" value="1"/>
</dbReference>
<evidence type="ECO:0000256" key="16">
    <source>
        <dbReference type="SAM" id="MobiDB-lite"/>
    </source>
</evidence>
<dbReference type="InterPro" id="IPR016102">
    <property type="entry name" value="Succinyl-CoA_synth-like"/>
</dbReference>
<dbReference type="InterPro" id="IPR016142">
    <property type="entry name" value="Citrate_synth-like_lrg_a-sub"/>
</dbReference>
<evidence type="ECO:0000256" key="13">
    <source>
        <dbReference type="ARBA" id="ARBA00022842"/>
    </source>
</evidence>
<dbReference type="Pfam" id="PF16114">
    <property type="entry name" value="Citrate_bind"/>
    <property type="match status" value="1"/>
</dbReference>
<dbReference type="FunFam" id="3.40.50.261:FF:000003">
    <property type="entry name" value="ATP-citrate synthase subunit"/>
    <property type="match status" value="1"/>
</dbReference>
<evidence type="ECO:0000256" key="7">
    <source>
        <dbReference type="ARBA" id="ARBA00022516"/>
    </source>
</evidence>
<dbReference type="SUPFAM" id="SSF56059">
    <property type="entry name" value="Glutathione synthetase ATP-binding domain-like"/>
    <property type="match status" value="1"/>
</dbReference>
<dbReference type="Ensembl" id="ENSJHYT00000024317.1">
    <property type="protein sequence ID" value="ENSJHYP00000020140.1"/>
    <property type="gene ID" value="ENSJHYG00000012420.1"/>
</dbReference>
<dbReference type="SUPFAM" id="SSF52210">
    <property type="entry name" value="Succinyl-CoA synthetase domains"/>
    <property type="match status" value="1"/>
</dbReference>
<dbReference type="GO" id="GO:0006633">
    <property type="term" value="P:fatty acid biosynthetic process"/>
    <property type="evidence" value="ECO:0007669"/>
    <property type="project" value="TreeGrafter"/>
</dbReference>
<dbReference type="PROSITE" id="PS01217">
    <property type="entry name" value="SUCCINYL_COA_LIG_3"/>
    <property type="match status" value="1"/>
</dbReference>
<keyword evidence="7" id="KW-0444">Lipid biosynthesis</keyword>
<dbReference type="InterPro" id="IPR005811">
    <property type="entry name" value="SUCC_ACL_C"/>
</dbReference>
<proteinExistence type="inferred from homology"/>
<dbReference type="CDD" id="cd06100">
    <property type="entry name" value="CCL_ACL-C"/>
    <property type="match status" value="1"/>
</dbReference>
<keyword evidence="19" id="KW-1185">Reference proteome</keyword>
<dbReference type="SUPFAM" id="SSF51735">
    <property type="entry name" value="NAD(P)-binding Rossmann-fold domains"/>
    <property type="match status" value="1"/>
</dbReference>
<dbReference type="GO" id="GO:0005829">
    <property type="term" value="C:cytosol"/>
    <property type="evidence" value="ECO:0007669"/>
    <property type="project" value="TreeGrafter"/>
</dbReference>
<feature type="domain" description="CoA-binding" evidence="17">
    <location>
        <begin position="440"/>
        <end position="549"/>
    </location>
</feature>
<dbReference type="GO" id="GO:0006085">
    <property type="term" value="P:acetyl-CoA biosynthetic process"/>
    <property type="evidence" value="ECO:0007669"/>
    <property type="project" value="TreeGrafter"/>
</dbReference>
<dbReference type="Gene3D" id="3.40.50.720">
    <property type="entry name" value="NAD(P)-binding Rossmann-like Domain"/>
    <property type="match status" value="1"/>
</dbReference>
<keyword evidence="14" id="KW-0443">Lipid metabolism</keyword>
<keyword evidence="10" id="KW-0479">Metal-binding</keyword>
<dbReference type="InterPro" id="IPR032263">
    <property type="entry name" value="Citrate-bd"/>
</dbReference>
<dbReference type="FunFam" id="3.40.50.720:FF:000024">
    <property type="entry name" value="Probable ATP-citrate synthase"/>
    <property type="match status" value="1"/>
</dbReference>
<sequence>MSAKAISEQTGKEFLYKYICTSSAIQNRFKYARVTPATDWARLTQDHPWLLSERLVVKPDQLIKRRGKLGLVGINLTLDQVKAWLKQRLGQETTIANAKGILKNFLIEPFVPHKQEEEFYVCIYAAREGDYVLFHHEGGVDVGDVDAKAQKLLVAVDEKLSESDVKKHLLQHAPADKKDILASFICGLFNLYEDLYFTYLEINPLVVTKDGVYILDLAAKIDATADYICKVKWGDVEFPPPFGREAYPEEAYIADLDAKSGASLKLTILNPKGRIWTMVAGGGASVVYSDTICDLGGVNELANYGEYSGAPSEQQTYDYAKTILSLMTREKHPEGKGDAGIVRAIKDYQGPLKEHEVRIFVRRGGPNYQEGLLLFLHLFSSTVSLVHRMWPLNFLLNTSSCSLTPAPSRTASFSESKPDGIAPAKKAKPTAPLGKSTTTLFSRHTKAIVWGMQTRAVQGMLDFDYICSRDEPSVAAMVYPFTGDHRQKFYWGHKEILIPVYKNMSDAMRKHPEVDVLINFASLRSAYDSTVETMNYPQIRTIAIIAEGIPEALTRKLIKAADKKGVTIIGPATVGGIKPGCFKIGNTGGMLDNILASKLYRPGSVAYVSRSGGMSNELNNIISRTTDGVYEGVAIGGDRYPGSTFMDHVLRYQDTPGVKMIVVLGEIGGTEEYKICRGIKEGRITKPVVCWCIGTCATMFSSEVQFGHAGACANQASETAVAKNKALKEAGVFVPRSFDELGEVIQSVYQDLVAKRVIEPAEEVPPPTVPMDYSWARELGLIRKPASFMTSICDERGQELIYAGMPITEVFKEEMGIGGVLGLLWFQRRLPRYACQFIEMCLMVTADHGPAVSGAHNTIVCARAGKDLVSSLTSGLLTIGDRFGGALDAAAKMFSKAFDSGIIPMEFVNKMKKEGKLIMGIGHRVKSINNPDMRVQILKDYVKQHFPATPLLDYALEVEKITTSKVREKPETQEDSEIQLKAKTRGGMGIL</sequence>
<evidence type="ECO:0000256" key="9">
    <source>
        <dbReference type="ARBA" id="ARBA00022679"/>
    </source>
</evidence>
<keyword evidence="8" id="KW-0597">Phosphoprotein</keyword>
<dbReference type="AlphaFoldDB" id="A0A8C5JJB5"/>
<dbReference type="Gene3D" id="1.10.580.10">
    <property type="entry name" value="Citrate Synthase, domain 1"/>
    <property type="match status" value="1"/>
</dbReference>
<dbReference type="Gene3D" id="3.40.50.261">
    <property type="entry name" value="Succinyl-CoA synthetase domains"/>
    <property type="match status" value="2"/>
</dbReference>
<keyword evidence="13" id="KW-0460">Magnesium</keyword>
<dbReference type="PROSITE" id="PS01216">
    <property type="entry name" value="SUCCINYL_COA_LIG_1"/>
    <property type="match status" value="1"/>
</dbReference>
<dbReference type="InterPro" id="IPR056749">
    <property type="entry name" value="Citrate_synth_N"/>
</dbReference>
<evidence type="ECO:0000256" key="1">
    <source>
        <dbReference type="ARBA" id="ARBA00004496"/>
    </source>
</evidence>
<dbReference type="SMART" id="SM00881">
    <property type="entry name" value="CoA_binding"/>
    <property type="match status" value="1"/>
</dbReference>
<dbReference type="Gene3D" id="1.10.230.10">
    <property type="entry name" value="Cytochrome P450-Terp, domain 2"/>
    <property type="match status" value="1"/>
</dbReference>
<evidence type="ECO:0000256" key="15">
    <source>
        <dbReference type="ARBA" id="ARBA00048669"/>
    </source>
</evidence>
<evidence type="ECO:0000256" key="5">
    <source>
        <dbReference type="ARBA" id="ARBA00015259"/>
    </source>
</evidence>
<dbReference type="GO" id="GO:0046872">
    <property type="term" value="F:metal ion binding"/>
    <property type="evidence" value="ECO:0007669"/>
    <property type="project" value="UniProtKB-KW"/>
</dbReference>
<dbReference type="Pfam" id="PF24948">
    <property type="entry name" value="Citrate_synth_N"/>
    <property type="match status" value="1"/>
</dbReference>
<evidence type="ECO:0000313" key="19">
    <source>
        <dbReference type="Proteomes" id="UP000694408"/>
    </source>
</evidence>
<keyword evidence="6" id="KW-0963">Cytoplasm</keyword>
<dbReference type="InterPro" id="IPR017440">
    <property type="entry name" value="Cit_synth/succinyl-CoA_lig_AS"/>
</dbReference>
<dbReference type="SUPFAM" id="SSF48256">
    <property type="entry name" value="Citrate synthase"/>
    <property type="match status" value="1"/>
</dbReference>
<comment type="similarity">
    <text evidence="2">In the C-terminal section; belongs to the succinate/malate CoA ligase alpha subunit family.</text>
</comment>
<evidence type="ECO:0000256" key="11">
    <source>
        <dbReference type="ARBA" id="ARBA00022741"/>
    </source>
</evidence>
<dbReference type="PROSITE" id="PS00399">
    <property type="entry name" value="SUCCINYL_COA_LIG_2"/>
    <property type="match status" value="1"/>
</dbReference>
<evidence type="ECO:0000259" key="17">
    <source>
        <dbReference type="SMART" id="SM00881"/>
    </source>
</evidence>
<dbReference type="FunFam" id="3.40.50.261:FF:000008">
    <property type="entry name" value="ATP-citrate synthase alpha chain protein"/>
    <property type="match status" value="1"/>
</dbReference>
<dbReference type="OMA" id="MDYAWAK"/>
<keyword evidence="11" id="KW-0547">Nucleotide-binding</keyword>
<accession>A0A8C5JJB5</accession>
<dbReference type="InterPro" id="IPR002020">
    <property type="entry name" value="Citrate_synthase"/>
</dbReference>
<evidence type="ECO:0000313" key="18">
    <source>
        <dbReference type="Ensembl" id="ENSJHYP00000020140.1"/>
    </source>
</evidence>
<dbReference type="Gene3D" id="3.30.470.110">
    <property type="match status" value="1"/>
</dbReference>
<comment type="similarity">
    <text evidence="3">In the N-terminal section; belongs to the succinate/malate CoA ligase beta subunit family.</text>
</comment>
<dbReference type="InterPro" id="IPR033847">
    <property type="entry name" value="Citrt_syn/SCS-alpha_CS"/>
</dbReference>
<keyword evidence="9" id="KW-0808">Transferase</keyword>
<dbReference type="InterPro" id="IPR003781">
    <property type="entry name" value="CoA-bd"/>
</dbReference>
<evidence type="ECO:0000256" key="8">
    <source>
        <dbReference type="ARBA" id="ARBA00022553"/>
    </source>
</evidence>
<reference evidence="18" key="1">
    <citation type="submission" date="2025-08" db="UniProtKB">
        <authorList>
            <consortium name="Ensembl"/>
        </authorList>
    </citation>
    <scope>IDENTIFICATION</scope>
</reference>
<dbReference type="GO" id="GO:0005524">
    <property type="term" value="F:ATP binding"/>
    <property type="evidence" value="ECO:0007669"/>
    <property type="project" value="UniProtKB-KW"/>
</dbReference>
<comment type="subcellular location">
    <subcellularLocation>
        <location evidence="1">Cytoplasm</location>
    </subcellularLocation>
</comment>
<dbReference type="InterPro" id="IPR017866">
    <property type="entry name" value="Succ-CoA_synthase_bsu_CS"/>
</dbReference>
<dbReference type="InterPro" id="IPR016143">
    <property type="entry name" value="Citrate_synth-like_sm_a-sub"/>
</dbReference>
<name>A0A8C5JJB5_JUNHY</name>
<evidence type="ECO:0000256" key="2">
    <source>
        <dbReference type="ARBA" id="ARBA00005899"/>
    </source>
</evidence>
<dbReference type="Pfam" id="PF00285">
    <property type="entry name" value="Citrate_synt"/>
    <property type="match status" value="1"/>
</dbReference>
<dbReference type="EC" id="2.3.3.8" evidence="4"/>
<dbReference type="InterPro" id="IPR036969">
    <property type="entry name" value="Citrate_synthase_sf"/>
</dbReference>
<organism evidence="18 19">
    <name type="scientific">Junco hyemalis</name>
    <name type="common">Dark-eyed junco</name>
    <dbReference type="NCBI Taxonomy" id="40217"/>
    <lineage>
        <taxon>Eukaryota</taxon>
        <taxon>Metazoa</taxon>
        <taxon>Chordata</taxon>
        <taxon>Craniata</taxon>
        <taxon>Vertebrata</taxon>
        <taxon>Euteleostomi</taxon>
        <taxon>Archelosauria</taxon>
        <taxon>Archosauria</taxon>
        <taxon>Dinosauria</taxon>
        <taxon>Saurischia</taxon>
        <taxon>Theropoda</taxon>
        <taxon>Coelurosauria</taxon>
        <taxon>Aves</taxon>
        <taxon>Neognathae</taxon>
        <taxon>Neoaves</taxon>
        <taxon>Telluraves</taxon>
        <taxon>Australaves</taxon>
        <taxon>Passeriformes</taxon>
        <taxon>Passerellidae</taxon>
        <taxon>Junco</taxon>
    </lineage>
</organism>
<evidence type="ECO:0000256" key="10">
    <source>
        <dbReference type="ARBA" id="ARBA00022723"/>
    </source>
</evidence>
<feature type="region of interest" description="Disordered" evidence="16">
    <location>
        <begin position="407"/>
        <end position="436"/>
    </location>
</feature>
<evidence type="ECO:0000256" key="12">
    <source>
        <dbReference type="ARBA" id="ARBA00022840"/>
    </source>
</evidence>
<dbReference type="PANTHER" id="PTHR23118:SF42">
    <property type="entry name" value="ATP-CITRATE SYNTHASE"/>
    <property type="match status" value="1"/>
</dbReference>
<dbReference type="Pfam" id="PF02629">
    <property type="entry name" value="CoA_binding"/>
    <property type="match status" value="1"/>
</dbReference>
<reference evidence="18" key="2">
    <citation type="submission" date="2025-09" db="UniProtKB">
        <authorList>
            <consortium name="Ensembl"/>
        </authorList>
    </citation>
    <scope>IDENTIFICATION</scope>
</reference>
<evidence type="ECO:0000256" key="4">
    <source>
        <dbReference type="ARBA" id="ARBA00012639"/>
    </source>
</evidence>
<keyword evidence="12" id="KW-0067">ATP-binding</keyword>
<protein>
    <recommendedName>
        <fullName evidence="5">ATP-citrate synthase</fullName>
        <ecNumber evidence="4">2.3.3.8</ecNumber>
    </recommendedName>
</protein>
<dbReference type="InterPro" id="IPR036291">
    <property type="entry name" value="NAD(P)-bd_dom_sf"/>
</dbReference>
<dbReference type="PANTHER" id="PTHR23118">
    <property type="entry name" value="ATP-CITRATE SYNTHASE"/>
    <property type="match status" value="1"/>
</dbReference>
<evidence type="ECO:0000256" key="3">
    <source>
        <dbReference type="ARBA" id="ARBA00010719"/>
    </source>
</evidence>
<dbReference type="Proteomes" id="UP000694408">
    <property type="component" value="Unplaced"/>
</dbReference>